<dbReference type="OrthoDB" id="6434595at2759"/>
<protein>
    <submittedName>
        <fullName evidence="2">Uncharacterized protein</fullName>
    </submittedName>
</protein>
<evidence type="ECO:0000313" key="2">
    <source>
        <dbReference type="EMBL" id="KFM78324.1"/>
    </source>
</evidence>
<evidence type="ECO:0000313" key="3">
    <source>
        <dbReference type="Proteomes" id="UP000054359"/>
    </source>
</evidence>
<name>A0A087ULT5_STEMI</name>
<organism evidence="2 3">
    <name type="scientific">Stegodyphus mimosarum</name>
    <name type="common">African social velvet spider</name>
    <dbReference type="NCBI Taxonomy" id="407821"/>
    <lineage>
        <taxon>Eukaryota</taxon>
        <taxon>Metazoa</taxon>
        <taxon>Ecdysozoa</taxon>
        <taxon>Arthropoda</taxon>
        <taxon>Chelicerata</taxon>
        <taxon>Arachnida</taxon>
        <taxon>Araneae</taxon>
        <taxon>Araneomorphae</taxon>
        <taxon>Entelegynae</taxon>
        <taxon>Eresoidea</taxon>
        <taxon>Eresidae</taxon>
        <taxon>Stegodyphus</taxon>
    </lineage>
</organism>
<evidence type="ECO:0000256" key="1">
    <source>
        <dbReference type="SAM" id="MobiDB-lite"/>
    </source>
</evidence>
<accession>A0A087ULT5</accession>
<dbReference type="EMBL" id="KK120449">
    <property type="protein sequence ID" value="KFM78324.1"/>
    <property type="molecule type" value="Genomic_DNA"/>
</dbReference>
<gene>
    <name evidence="2" type="ORF">X975_22814</name>
</gene>
<proteinExistence type="predicted"/>
<feature type="non-terminal residue" evidence="2">
    <location>
        <position position="63"/>
    </location>
</feature>
<sequence length="63" mass="6911">MRTLPDELNPSDEKMIADFIGRLSKILRTFVETISQLNSEKGPEQLDGAKNAYKEGKGLGMAG</sequence>
<feature type="region of interest" description="Disordered" evidence="1">
    <location>
        <begin position="42"/>
        <end position="63"/>
    </location>
</feature>
<keyword evidence="3" id="KW-1185">Reference proteome</keyword>
<dbReference type="AlphaFoldDB" id="A0A087ULT5"/>
<dbReference type="Proteomes" id="UP000054359">
    <property type="component" value="Unassembled WGS sequence"/>
</dbReference>
<reference evidence="2 3" key="1">
    <citation type="submission" date="2013-11" db="EMBL/GenBank/DDBJ databases">
        <title>Genome sequencing of Stegodyphus mimosarum.</title>
        <authorList>
            <person name="Bechsgaard J."/>
        </authorList>
    </citation>
    <scope>NUCLEOTIDE SEQUENCE [LARGE SCALE GENOMIC DNA]</scope>
</reference>